<proteinExistence type="inferred from homology"/>
<comment type="caution">
    <text evidence="14">The sequence shown here is derived from an EMBL/GenBank/DDBJ whole genome shotgun (WGS) entry which is preliminary data.</text>
</comment>
<comment type="similarity">
    <text evidence="3">Belongs to the isocitrate and isopropylmalate dehydrogenases family.</text>
</comment>
<evidence type="ECO:0000256" key="1">
    <source>
        <dbReference type="ARBA" id="ARBA00001936"/>
    </source>
</evidence>
<evidence type="ECO:0000256" key="12">
    <source>
        <dbReference type="NCBIfam" id="TIGR00183"/>
    </source>
</evidence>
<evidence type="ECO:0000256" key="8">
    <source>
        <dbReference type="ARBA" id="ARBA00022842"/>
    </source>
</evidence>
<evidence type="ECO:0000313" key="15">
    <source>
        <dbReference type="Proteomes" id="UP001209854"/>
    </source>
</evidence>
<dbReference type="EC" id="1.1.1.42" evidence="5 12"/>
<comment type="subunit">
    <text evidence="4">Homodimer.</text>
</comment>
<dbReference type="Pfam" id="PF00180">
    <property type="entry name" value="Iso_dh"/>
    <property type="match status" value="1"/>
</dbReference>
<keyword evidence="8" id="KW-0460">Magnesium</keyword>
<evidence type="ECO:0000313" key="14">
    <source>
        <dbReference type="EMBL" id="MCW7554062.1"/>
    </source>
</evidence>
<dbReference type="EMBL" id="JAPFCC010000001">
    <property type="protein sequence ID" value="MCW7554062.1"/>
    <property type="molecule type" value="Genomic_DNA"/>
</dbReference>
<keyword evidence="15" id="KW-1185">Reference proteome</keyword>
<dbReference type="Proteomes" id="UP001209854">
    <property type="component" value="Unassembled WGS sequence"/>
</dbReference>
<organism evidence="14 15">
    <name type="scientific">Endozoicomonas gorgoniicola</name>
    <dbReference type="NCBI Taxonomy" id="1234144"/>
    <lineage>
        <taxon>Bacteria</taxon>
        <taxon>Pseudomonadati</taxon>
        <taxon>Pseudomonadota</taxon>
        <taxon>Gammaproteobacteria</taxon>
        <taxon>Oceanospirillales</taxon>
        <taxon>Endozoicomonadaceae</taxon>
        <taxon>Endozoicomonas</taxon>
    </lineage>
</organism>
<reference evidence="14 15" key="1">
    <citation type="submission" date="2022-10" db="EMBL/GenBank/DDBJ databases">
        <title>High-quality genome sequences of two octocoral-associated bacteria, Endozoicomonas euniceicola EF212 and Endozoicomonas gorgoniicola PS125.</title>
        <authorList>
            <person name="Chiou Y.-J."/>
            <person name="Chen Y.-H."/>
        </authorList>
    </citation>
    <scope>NUCLEOTIDE SEQUENCE [LARGE SCALE GENOMIC DNA]</scope>
    <source>
        <strain evidence="14 15">PS125</strain>
    </source>
</reference>
<evidence type="ECO:0000256" key="2">
    <source>
        <dbReference type="ARBA" id="ARBA00001946"/>
    </source>
</evidence>
<dbReference type="SUPFAM" id="SSF53659">
    <property type="entry name" value="Isocitrate/Isopropylmalate dehydrogenase-like"/>
    <property type="match status" value="1"/>
</dbReference>
<protein>
    <recommendedName>
        <fullName evidence="5 12">Isocitrate dehydrogenase (NADP(+))</fullName>
        <ecNumber evidence="5 12">1.1.1.42</ecNumber>
    </recommendedName>
</protein>
<evidence type="ECO:0000256" key="5">
    <source>
        <dbReference type="ARBA" id="ARBA00013013"/>
    </source>
</evidence>
<evidence type="ECO:0000256" key="9">
    <source>
        <dbReference type="ARBA" id="ARBA00022857"/>
    </source>
</evidence>
<sequence length="425" mass="47149">MHYQHITTPANAERITIHPDQSLYVPDNPIITFIQGDGVGADITPVTLNVVDAAVKYAYGESRKIGWMEVFNGEKAAELYDGDWFPQETLHAIREHVVALKGPLTTPLGGGFRSLNIALRQEMDLFVNMRPVQWVPGVPSPITHPEKTNMVVFRENSEDIYTGIEWKAGSLQSEQLMAFLQQEMGVSRIRFTEQCALGIKPISEQGCKRLIRHAIQYALDHQRRSVTLVHKGNIMKFTEGAFRQWGFQLAKDEFGAKPHNHGRELVIDNNGHTLIIKDAIADSMLQYILLQPEQFDVIATMNQNGDFIADALSAQVGGSAIVPGANLNNELAIFEPTHGTAQTIAGKDKMNPCSMLLCAELMLEHIGWKEAAGLIRKGIEETIQGKVVTYDFARMIAGAREVSCSEFGEAVIQNMNTSKSQLPLL</sequence>
<keyword evidence="11" id="KW-0464">Manganese</keyword>
<dbReference type="NCBIfam" id="NF005425">
    <property type="entry name" value="PRK07006.1"/>
    <property type="match status" value="1"/>
</dbReference>
<evidence type="ECO:0000259" key="13">
    <source>
        <dbReference type="SMART" id="SM01329"/>
    </source>
</evidence>
<dbReference type="InterPro" id="IPR004439">
    <property type="entry name" value="Isocitrate_DH_NADP_dimer_prok"/>
</dbReference>
<evidence type="ECO:0000256" key="4">
    <source>
        <dbReference type="ARBA" id="ARBA00011738"/>
    </source>
</evidence>
<evidence type="ECO:0000256" key="3">
    <source>
        <dbReference type="ARBA" id="ARBA00007769"/>
    </source>
</evidence>
<evidence type="ECO:0000256" key="11">
    <source>
        <dbReference type="ARBA" id="ARBA00023211"/>
    </source>
</evidence>
<dbReference type="InterPro" id="IPR024084">
    <property type="entry name" value="IsoPropMal-DH-like_dom"/>
</dbReference>
<evidence type="ECO:0000256" key="6">
    <source>
        <dbReference type="ARBA" id="ARBA00022532"/>
    </source>
</evidence>
<dbReference type="RefSeq" id="WP_262563798.1">
    <property type="nucleotide sequence ID" value="NZ_JAPFCC010000001.1"/>
</dbReference>
<dbReference type="Gene3D" id="3.40.718.10">
    <property type="entry name" value="Isopropylmalate Dehydrogenase"/>
    <property type="match status" value="1"/>
</dbReference>
<comment type="cofactor">
    <cofactor evidence="1">
        <name>Mn(2+)</name>
        <dbReference type="ChEBI" id="CHEBI:29035"/>
    </cofactor>
</comment>
<feature type="domain" description="Isopropylmalate dehydrogenase-like" evidence="13">
    <location>
        <begin position="30"/>
        <end position="411"/>
    </location>
</feature>
<evidence type="ECO:0000256" key="10">
    <source>
        <dbReference type="ARBA" id="ARBA00023002"/>
    </source>
</evidence>
<keyword evidence="7" id="KW-0479">Metal-binding</keyword>
<gene>
    <name evidence="14" type="primary">icd</name>
    <name evidence="14" type="ORF">NX722_15845</name>
</gene>
<keyword evidence="9" id="KW-0521">NADP</keyword>
<keyword evidence="6" id="KW-0816">Tricarboxylic acid cycle</keyword>
<dbReference type="PANTHER" id="PTHR43504:SF1">
    <property type="entry name" value="ISOCITRATE DEHYDROGENASE [NADP]"/>
    <property type="match status" value="1"/>
</dbReference>
<accession>A0ABT3MXH2</accession>
<dbReference type="SMART" id="SM01329">
    <property type="entry name" value="Iso_dh"/>
    <property type="match status" value="1"/>
</dbReference>
<comment type="cofactor">
    <cofactor evidence="2">
        <name>Mg(2+)</name>
        <dbReference type="ChEBI" id="CHEBI:18420"/>
    </cofactor>
</comment>
<keyword evidence="10" id="KW-0560">Oxidoreductase</keyword>
<dbReference type="PANTHER" id="PTHR43504">
    <property type="entry name" value="ISOCITRATE DEHYDROGENASE [NADP]"/>
    <property type="match status" value="1"/>
</dbReference>
<name>A0ABT3MXH2_9GAMM</name>
<dbReference type="NCBIfam" id="TIGR00183">
    <property type="entry name" value="prok_nadp_idh"/>
    <property type="match status" value="1"/>
</dbReference>
<evidence type="ECO:0000256" key="7">
    <source>
        <dbReference type="ARBA" id="ARBA00022723"/>
    </source>
</evidence>